<reference evidence="2 3" key="1">
    <citation type="submission" date="2021-02" db="EMBL/GenBank/DDBJ databases">
        <title>Plant Genome Project.</title>
        <authorList>
            <person name="Zhang R.-G."/>
        </authorList>
    </citation>
    <scope>NUCLEOTIDE SEQUENCE [LARGE SCALE GENOMIC DNA]</scope>
    <source>
        <tissue evidence="2">Leaves</tissue>
    </source>
</reference>
<evidence type="ECO:0000256" key="1">
    <source>
        <dbReference type="SAM" id="MobiDB-lite"/>
    </source>
</evidence>
<comment type="caution">
    <text evidence="2">The sequence shown here is derived from an EMBL/GenBank/DDBJ whole genome shotgun (WGS) entry which is preliminary data.</text>
</comment>
<evidence type="ECO:0000313" key="2">
    <source>
        <dbReference type="EMBL" id="KAH7566583.1"/>
    </source>
</evidence>
<dbReference type="EMBL" id="JAFEMO010000008">
    <property type="protein sequence ID" value="KAH7566583.1"/>
    <property type="molecule type" value="Genomic_DNA"/>
</dbReference>
<dbReference type="PANTHER" id="PTHR33415">
    <property type="entry name" value="PROTEIN EMBRYO DEFECTIVE 514"/>
    <property type="match status" value="1"/>
</dbReference>
<name>A0ABQ8HQG9_9ROSI</name>
<dbReference type="Proteomes" id="UP000827721">
    <property type="component" value="Unassembled WGS sequence"/>
</dbReference>
<accession>A0ABQ8HQG9</accession>
<proteinExistence type="predicted"/>
<organism evidence="2 3">
    <name type="scientific">Xanthoceras sorbifolium</name>
    <dbReference type="NCBI Taxonomy" id="99658"/>
    <lineage>
        <taxon>Eukaryota</taxon>
        <taxon>Viridiplantae</taxon>
        <taxon>Streptophyta</taxon>
        <taxon>Embryophyta</taxon>
        <taxon>Tracheophyta</taxon>
        <taxon>Spermatophyta</taxon>
        <taxon>Magnoliopsida</taxon>
        <taxon>eudicotyledons</taxon>
        <taxon>Gunneridae</taxon>
        <taxon>Pentapetalae</taxon>
        <taxon>rosids</taxon>
        <taxon>malvids</taxon>
        <taxon>Sapindales</taxon>
        <taxon>Sapindaceae</taxon>
        <taxon>Xanthoceroideae</taxon>
        <taxon>Xanthoceras</taxon>
    </lineage>
</organism>
<dbReference type="PANTHER" id="PTHR33415:SF15">
    <property type="entry name" value="PROTEIN DCL HOMOLOG, CHLOROPLASTIC"/>
    <property type="match status" value="1"/>
</dbReference>
<sequence>MASVSRPPQLHHHIDWNWSSSGLPKTTSYHVMPRVRAGKIAGDGGRSGGGVGRSQDQVVHGQDLVKKPVISVPEDDEREDKGGSRSMDWEDQILTETVPLVGLVRRILHSRKYKNGERLSPDHEKIIAERLLPFHPKRRGCFHFIQNMRRRLVVESTTSWLGIIQILKEHDAC</sequence>
<gene>
    <name evidence="2" type="ORF">JRO89_XS08G0193800</name>
</gene>
<dbReference type="InterPro" id="IPR044673">
    <property type="entry name" value="DCL-like"/>
</dbReference>
<evidence type="ECO:0000313" key="3">
    <source>
        <dbReference type="Proteomes" id="UP000827721"/>
    </source>
</evidence>
<feature type="compositionally biased region" description="Gly residues" evidence="1">
    <location>
        <begin position="41"/>
        <end position="52"/>
    </location>
</feature>
<keyword evidence="3" id="KW-1185">Reference proteome</keyword>
<feature type="region of interest" description="Disordered" evidence="1">
    <location>
        <begin position="39"/>
        <end position="85"/>
    </location>
</feature>
<protein>
    <submittedName>
        <fullName evidence="2">Uncharacterized protein</fullName>
    </submittedName>
</protein>